<accession>A0A182JHM5</accession>
<organism evidence="2">
    <name type="scientific">Anopheles atroparvus</name>
    <name type="common">European mosquito</name>
    <dbReference type="NCBI Taxonomy" id="41427"/>
    <lineage>
        <taxon>Eukaryota</taxon>
        <taxon>Metazoa</taxon>
        <taxon>Ecdysozoa</taxon>
        <taxon>Arthropoda</taxon>
        <taxon>Hexapoda</taxon>
        <taxon>Insecta</taxon>
        <taxon>Pterygota</taxon>
        <taxon>Neoptera</taxon>
        <taxon>Endopterygota</taxon>
        <taxon>Diptera</taxon>
        <taxon>Nematocera</taxon>
        <taxon>Culicoidea</taxon>
        <taxon>Culicidae</taxon>
        <taxon>Anophelinae</taxon>
        <taxon>Anopheles</taxon>
    </lineage>
</organism>
<feature type="compositionally biased region" description="Polar residues" evidence="1">
    <location>
        <begin position="125"/>
        <end position="142"/>
    </location>
</feature>
<evidence type="ECO:0000256" key="1">
    <source>
        <dbReference type="SAM" id="MobiDB-lite"/>
    </source>
</evidence>
<dbReference type="VEuPathDB" id="VectorBase:AATE018271"/>
<feature type="compositionally biased region" description="Basic and acidic residues" evidence="1">
    <location>
        <begin position="270"/>
        <end position="293"/>
    </location>
</feature>
<feature type="region of interest" description="Disordered" evidence="1">
    <location>
        <begin position="169"/>
        <end position="294"/>
    </location>
</feature>
<feature type="compositionally biased region" description="Polar residues" evidence="1">
    <location>
        <begin position="224"/>
        <end position="235"/>
    </location>
</feature>
<name>A0A182JHM5_ANOAO</name>
<dbReference type="EnsemblMetazoa" id="AATE018271-RA">
    <property type="protein sequence ID" value="AATE018271-PA.1"/>
    <property type="gene ID" value="AATE018271"/>
</dbReference>
<reference evidence="2" key="1">
    <citation type="submission" date="2022-08" db="UniProtKB">
        <authorList>
            <consortium name="EnsemblMetazoa"/>
        </authorList>
    </citation>
    <scope>IDENTIFICATION</scope>
    <source>
        <strain evidence="2">EBRO</strain>
    </source>
</reference>
<protein>
    <submittedName>
        <fullName evidence="2">Uncharacterized protein</fullName>
    </submittedName>
</protein>
<proteinExistence type="predicted"/>
<sequence length="317" mass="34991">MESASLVLAQIAPVDERLGQQPEVVRVLIAHPLRDVETVRDQVLAADGVGRLHQTVQQIAAGFVVVVGQIGVHLQWRGQIRDIAGDKEHREVAPSRLVVGGLLERDVISFPLVYSLAPSQPHGENCSSTSPDSNRSAPQRTGSGRYHSRRYACVSASRKLRSISHRSSYTDRWCGAPSSHSTSRARPPSITRTVATRTRSTSNDSQFSTRLDDPRWKQPEHWQLSRSQTAGNSNRSADDDSTVSTTRELCASKEAAVISGDDVEPPEAARSSRTDSSDFGRGRRLRDEPELPKVRRFVAVPRSVSPQLRYKRSTQVS</sequence>
<feature type="compositionally biased region" description="Low complexity" evidence="1">
    <location>
        <begin position="189"/>
        <end position="202"/>
    </location>
</feature>
<feature type="compositionally biased region" description="Basic and acidic residues" evidence="1">
    <location>
        <begin position="210"/>
        <end position="220"/>
    </location>
</feature>
<dbReference type="AlphaFoldDB" id="A0A182JHM5"/>
<evidence type="ECO:0000313" key="2">
    <source>
        <dbReference type="EnsemblMetazoa" id="AATE018271-PA.1"/>
    </source>
</evidence>
<feature type="region of interest" description="Disordered" evidence="1">
    <location>
        <begin position="120"/>
        <end position="148"/>
    </location>
</feature>